<accession>A0A7X0SSE5</accession>
<reference evidence="2 3" key="1">
    <citation type="submission" date="2020-08" db="EMBL/GenBank/DDBJ databases">
        <title>Cohnella phylogeny.</title>
        <authorList>
            <person name="Dunlap C."/>
        </authorList>
    </citation>
    <scope>NUCLEOTIDE SEQUENCE [LARGE SCALE GENOMIC DNA]</scope>
    <source>
        <strain evidence="2 3">CBP 2801</strain>
    </source>
</reference>
<keyword evidence="3" id="KW-1185">Reference proteome</keyword>
<feature type="domain" description="DUF559" evidence="1">
    <location>
        <begin position="65"/>
        <end position="131"/>
    </location>
</feature>
<evidence type="ECO:0000259" key="1">
    <source>
        <dbReference type="Pfam" id="PF04480"/>
    </source>
</evidence>
<evidence type="ECO:0000313" key="3">
    <source>
        <dbReference type="Proteomes" id="UP000564644"/>
    </source>
</evidence>
<organism evidence="2 3">
    <name type="scientific">Cohnella zeiphila</name>
    <dbReference type="NCBI Taxonomy" id="2761120"/>
    <lineage>
        <taxon>Bacteria</taxon>
        <taxon>Bacillati</taxon>
        <taxon>Bacillota</taxon>
        <taxon>Bacilli</taxon>
        <taxon>Bacillales</taxon>
        <taxon>Paenibacillaceae</taxon>
        <taxon>Cohnella</taxon>
    </lineage>
</organism>
<evidence type="ECO:0000313" key="2">
    <source>
        <dbReference type="EMBL" id="MBB6735267.1"/>
    </source>
</evidence>
<sequence>MNFEEAHQAFVRYHLQKRTGERRGRLERGHQDAEKLFCRNVWWPLQGNFDELHPEFEVLDWRGRSYFCDFAWLTPAARIVIEIKGFGPHVRDMDREKYCRELNRETFLAALGFQVVSFAYDDVAHRPELCVMLLRMVLSRYQPKGSPDGLKPLAEKEIVRLAYRLARPIRPIDVETYLDMNHRTAVRTLQELCEKGWLTGTAGATGKHIVKYELGRIEPSLLW</sequence>
<dbReference type="EMBL" id="JACJVO010000046">
    <property type="protein sequence ID" value="MBB6735267.1"/>
    <property type="molecule type" value="Genomic_DNA"/>
</dbReference>
<dbReference type="Pfam" id="PF04480">
    <property type="entry name" value="DUF559"/>
    <property type="match status" value="1"/>
</dbReference>
<dbReference type="AlphaFoldDB" id="A0A7X0SSE5"/>
<dbReference type="InterPro" id="IPR007569">
    <property type="entry name" value="DUF559"/>
</dbReference>
<gene>
    <name evidence="2" type="ORF">H7C18_30575</name>
</gene>
<dbReference type="Proteomes" id="UP000564644">
    <property type="component" value="Unassembled WGS sequence"/>
</dbReference>
<comment type="caution">
    <text evidence="2">The sequence shown here is derived from an EMBL/GenBank/DDBJ whole genome shotgun (WGS) entry which is preliminary data.</text>
</comment>
<protein>
    <submittedName>
        <fullName evidence="2">DUF559 domain-containing protein</fullName>
    </submittedName>
</protein>
<dbReference type="RefSeq" id="WP_185132994.1">
    <property type="nucleotide sequence ID" value="NZ_JACJVO010000046.1"/>
</dbReference>
<proteinExistence type="predicted"/>
<name>A0A7X0SSE5_9BACL</name>